<dbReference type="Proteomes" id="UP000215005">
    <property type="component" value="Chromosome"/>
</dbReference>
<dbReference type="OrthoDB" id="3425679at2"/>
<protein>
    <recommendedName>
        <fullName evidence="4">CobQ/CobB/MinD/ParA nucleotide binding domain-containing protein</fullName>
    </recommendedName>
</protein>
<dbReference type="EMBL" id="CP022753">
    <property type="protein sequence ID" value="ASU82202.1"/>
    <property type="molecule type" value="Genomic_DNA"/>
</dbReference>
<sequence>MSERTGRVEPPSVDAMTASDRHGDSLLRRFGRGIMLPFQPSDRTHSAVELGESLQQTITTSRRIVVSRPRAGAGESTVTALLATVFAHYRNDRVLTMDITPGSDALARRLGVRPESSLGDVERGESDPDSFEELRPYLTRVRDRLWMLPGVQNGRRGGVDGQTFHRTLLPLTRFFGVTLIDRGADVFDGFNRAAQASAHAHVLVAPATRDGAMSIARAFDWMTAHGNAALPADIVVVFVEQEPGEDPTFDAAGAADILRQSGAAVVRIGYDRHLAATAAFDPQRIAETTRTAATRIALEALRRAR</sequence>
<dbReference type="GO" id="GO:0005829">
    <property type="term" value="C:cytosol"/>
    <property type="evidence" value="ECO:0007669"/>
    <property type="project" value="TreeGrafter"/>
</dbReference>
<dbReference type="GO" id="GO:0016887">
    <property type="term" value="F:ATP hydrolysis activity"/>
    <property type="evidence" value="ECO:0007669"/>
    <property type="project" value="TreeGrafter"/>
</dbReference>
<reference evidence="2 3" key="1">
    <citation type="submission" date="2017-08" db="EMBL/GenBank/DDBJ databases">
        <title>The complete genome sequence of Nocardiopsis gilva YIM 90087.</title>
        <authorList>
            <person name="Yin M."/>
            <person name="Tang S."/>
        </authorList>
    </citation>
    <scope>NUCLEOTIDE SEQUENCE [LARGE SCALE GENOMIC DNA]</scope>
    <source>
        <strain evidence="2 3">YIM 90087</strain>
    </source>
</reference>
<dbReference type="AlphaFoldDB" id="A0A223S233"/>
<dbReference type="KEGG" id="ngv:CDO52_04845"/>
<evidence type="ECO:0008006" key="4">
    <source>
        <dbReference type="Google" id="ProtNLM"/>
    </source>
</evidence>
<name>A0A223S233_9ACTN</name>
<proteinExistence type="predicted"/>
<dbReference type="GO" id="GO:0009898">
    <property type="term" value="C:cytoplasmic side of plasma membrane"/>
    <property type="evidence" value="ECO:0007669"/>
    <property type="project" value="TreeGrafter"/>
</dbReference>
<evidence type="ECO:0000313" key="3">
    <source>
        <dbReference type="Proteomes" id="UP000215005"/>
    </source>
</evidence>
<dbReference type="GO" id="GO:0005524">
    <property type="term" value="F:ATP binding"/>
    <property type="evidence" value="ECO:0007669"/>
    <property type="project" value="TreeGrafter"/>
</dbReference>
<keyword evidence="3" id="KW-1185">Reference proteome</keyword>
<dbReference type="InterPro" id="IPR027417">
    <property type="entry name" value="P-loop_NTPase"/>
</dbReference>
<dbReference type="PANTHER" id="PTHR43384">
    <property type="entry name" value="SEPTUM SITE-DETERMINING PROTEIN MIND HOMOLOG, CHLOROPLASTIC-RELATED"/>
    <property type="match status" value="1"/>
</dbReference>
<feature type="region of interest" description="Disordered" evidence="1">
    <location>
        <begin position="1"/>
        <end position="20"/>
    </location>
</feature>
<evidence type="ECO:0000256" key="1">
    <source>
        <dbReference type="SAM" id="MobiDB-lite"/>
    </source>
</evidence>
<dbReference type="SUPFAM" id="SSF52540">
    <property type="entry name" value="P-loop containing nucleoside triphosphate hydrolases"/>
    <property type="match status" value="1"/>
</dbReference>
<accession>A0A223S233</accession>
<dbReference type="Gene3D" id="3.40.50.300">
    <property type="entry name" value="P-loop containing nucleotide triphosphate hydrolases"/>
    <property type="match status" value="1"/>
</dbReference>
<gene>
    <name evidence="2" type="ORF">CDO52_04845</name>
</gene>
<dbReference type="GO" id="GO:0051782">
    <property type="term" value="P:negative regulation of cell division"/>
    <property type="evidence" value="ECO:0007669"/>
    <property type="project" value="TreeGrafter"/>
</dbReference>
<dbReference type="InterPro" id="IPR050625">
    <property type="entry name" value="ParA/MinD_ATPase"/>
</dbReference>
<evidence type="ECO:0000313" key="2">
    <source>
        <dbReference type="EMBL" id="ASU82202.1"/>
    </source>
</evidence>
<organism evidence="2 3">
    <name type="scientific">Nocardiopsis gilva YIM 90087</name>
    <dbReference type="NCBI Taxonomy" id="1235441"/>
    <lineage>
        <taxon>Bacteria</taxon>
        <taxon>Bacillati</taxon>
        <taxon>Actinomycetota</taxon>
        <taxon>Actinomycetes</taxon>
        <taxon>Streptosporangiales</taxon>
        <taxon>Nocardiopsidaceae</taxon>
        <taxon>Nocardiopsis</taxon>
    </lineage>
</organism>
<dbReference type="RefSeq" id="WP_017621227.1">
    <property type="nucleotide sequence ID" value="NZ_ANBG01000401.1"/>
</dbReference>
<dbReference type="PANTHER" id="PTHR43384:SF14">
    <property type="entry name" value="ESX-1 SECRETION-ASSOCIATED PROTEIN ESPI"/>
    <property type="match status" value="1"/>
</dbReference>